<sequence length="94" mass="10924">MKASLRSCSNVKSSEWNIGYWTPSFEYGIMEVLGLVNFGFKMDPHLKKITDDRYGEDLIDEMEIKDVPIPPKREYDIKMDINGERRGGFSTKEE</sequence>
<proteinExistence type="predicted"/>
<dbReference type="VEuPathDB" id="FungiDB:FUN_020188"/>
<accession>A0A2N1MP56</accession>
<dbReference type="VEuPathDB" id="FungiDB:RhiirFUN_019160"/>
<reference evidence="1 2" key="2">
    <citation type="submission" date="2017-10" db="EMBL/GenBank/DDBJ databases">
        <title>Extensive intraspecific genome diversity in a model arbuscular mycorrhizal fungus.</title>
        <authorList>
            <person name="Chen E.C.H."/>
            <person name="Morin E."/>
            <person name="Baudet D."/>
            <person name="Noel J."/>
            <person name="Ndikumana S."/>
            <person name="Charron P."/>
            <person name="St-Onge C."/>
            <person name="Giorgi J."/>
            <person name="Grigoriev I.V."/>
            <person name="Roux C."/>
            <person name="Martin F.M."/>
            <person name="Corradi N."/>
        </authorList>
    </citation>
    <scope>NUCLEOTIDE SEQUENCE [LARGE SCALE GENOMIC DNA]</scope>
    <source>
        <strain evidence="1 2">C2</strain>
    </source>
</reference>
<dbReference type="Proteomes" id="UP000233469">
    <property type="component" value="Unassembled WGS sequence"/>
</dbReference>
<name>A0A2N1MP56_9GLOM</name>
<reference evidence="1 2" key="1">
    <citation type="submission" date="2016-04" db="EMBL/GenBank/DDBJ databases">
        <title>Genome analyses suggest a sexual origin of heterokaryosis in a supposedly ancient asexual fungus.</title>
        <authorList>
            <person name="Ropars J."/>
            <person name="Sedzielewska K."/>
            <person name="Noel J."/>
            <person name="Charron P."/>
            <person name="Farinelli L."/>
            <person name="Marton T."/>
            <person name="Kruger M."/>
            <person name="Pelin A."/>
            <person name="Brachmann A."/>
            <person name="Corradi N."/>
        </authorList>
    </citation>
    <scope>NUCLEOTIDE SEQUENCE [LARGE SCALE GENOMIC DNA]</scope>
    <source>
        <strain evidence="1 2">C2</strain>
    </source>
</reference>
<comment type="caution">
    <text evidence="1">The sequence shown here is derived from an EMBL/GenBank/DDBJ whole genome shotgun (WGS) entry which is preliminary data.</text>
</comment>
<dbReference type="AlphaFoldDB" id="A0A2N1MP56"/>
<protein>
    <submittedName>
        <fullName evidence="1">Uncharacterized protein</fullName>
    </submittedName>
</protein>
<organism evidence="1 2">
    <name type="scientific">Rhizophagus irregularis</name>
    <dbReference type="NCBI Taxonomy" id="588596"/>
    <lineage>
        <taxon>Eukaryota</taxon>
        <taxon>Fungi</taxon>
        <taxon>Fungi incertae sedis</taxon>
        <taxon>Mucoromycota</taxon>
        <taxon>Glomeromycotina</taxon>
        <taxon>Glomeromycetes</taxon>
        <taxon>Glomerales</taxon>
        <taxon>Glomeraceae</taxon>
        <taxon>Rhizophagus</taxon>
    </lineage>
</organism>
<dbReference type="EMBL" id="LLXL01001659">
    <property type="protein sequence ID" value="PKK63415.1"/>
    <property type="molecule type" value="Genomic_DNA"/>
</dbReference>
<evidence type="ECO:0000313" key="1">
    <source>
        <dbReference type="EMBL" id="PKK63415.1"/>
    </source>
</evidence>
<evidence type="ECO:0000313" key="2">
    <source>
        <dbReference type="Proteomes" id="UP000233469"/>
    </source>
</evidence>
<gene>
    <name evidence="1" type="ORF">RhiirC2_788946</name>
</gene>